<keyword evidence="1" id="KW-1133">Transmembrane helix</keyword>
<dbReference type="EMBL" id="JH793727">
    <property type="protein sequence ID" value="ELQ39643.1"/>
    <property type="molecule type" value="Genomic_DNA"/>
</dbReference>
<proteinExistence type="predicted"/>
<gene>
    <name evidence="2" type="ORF">OOU_Y34scaffold00491g15</name>
</gene>
<protein>
    <submittedName>
        <fullName evidence="2">Uncharacterized protein</fullName>
    </submittedName>
</protein>
<keyword evidence="1" id="KW-0812">Transmembrane</keyword>
<evidence type="ECO:0000313" key="2">
    <source>
        <dbReference type="EMBL" id="ELQ39643.1"/>
    </source>
</evidence>
<reference evidence="2" key="1">
    <citation type="journal article" date="2012" name="PLoS Genet.">
        <title>Comparative analysis of the genomes of two field isolates of the rice blast fungus Magnaporthe oryzae.</title>
        <authorList>
            <person name="Xue M."/>
            <person name="Yang J."/>
            <person name="Li Z."/>
            <person name="Hu S."/>
            <person name="Yao N."/>
            <person name="Dean R.A."/>
            <person name="Zhao W."/>
            <person name="Shen M."/>
            <person name="Zhang H."/>
            <person name="Li C."/>
            <person name="Liu L."/>
            <person name="Cao L."/>
            <person name="Xu X."/>
            <person name="Xing Y."/>
            <person name="Hsiang T."/>
            <person name="Zhang Z."/>
            <person name="Xu J.R."/>
            <person name="Peng Y.L."/>
        </authorList>
    </citation>
    <scope>NUCLEOTIDE SEQUENCE</scope>
    <source>
        <strain evidence="2">Y34</strain>
    </source>
</reference>
<feature type="transmembrane region" description="Helical" evidence="1">
    <location>
        <begin position="12"/>
        <end position="32"/>
    </location>
</feature>
<organism evidence="2">
    <name type="scientific">Pyricularia oryzae (strain Y34)</name>
    <name type="common">Rice blast fungus</name>
    <name type="synonym">Magnaporthe oryzae</name>
    <dbReference type="NCBI Taxonomy" id="1143189"/>
    <lineage>
        <taxon>Eukaryota</taxon>
        <taxon>Fungi</taxon>
        <taxon>Dikarya</taxon>
        <taxon>Ascomycota</taxon>
        <taxon>Pezizomycotina</taxon>
        <taxon>Sordariomycetes</taxon>
        <taxon>Sordariomycetidae</taxon>
        <taxon>Magnaporthales</taxon>
        <taxon>Pyriculariaceae</taxon>
        <taxon>Pyricularia</taxon>
    </lineage>
</organism>
<evidence type="ECO:0000256" key="1">
    <source>
        <dbReference type="SAM" id="Phobius"/>
    </source>
</evidence>
<keyword evidence="1" id="KW-0472">Membrane</keyword>
<sequence>MAYSIEQISFMQSVIDIIVFVLFVGYTILYGTEDNTPGYTSCRRDERELQAGRPLLREGTMELAHNHQQREQEVPNLRLGEAANEDRRNRIILRSHIHAMFACVQNCQQPCGCRYTEQRRARDLDVELPHECCSAKISGLVTWSPVKTPILPPPAAVMIALQLPLPVAL</sequence>
<dbReference type="AlphaFoldDB" id="A0AA97P0B1"/>
<dbReference type="Proteomes" id="UP000011086">
    <property type="component" value="Unassembled WGS sequence"/>
</dbReference>
<name>A0AA97P0B1_PYRO3</name>
<accession>A0AA97P0B1</accession>